<dbReference type="Proteomes" id="UP000215214">
    <property type="component" value="Chromosome TJEJU"/>
</dbReference>
<dbReference type="EMBL" id="LT899436">
    <property type="protein sequence ID" value="SNR15192.1"/>
    <property type="molecule type" value="Genomic_DNA"/>
</dbReference>
<keyword evidence="1" id="KW-0472">Membrane</keyword>
<dbReference type="KEGG" id="tje:TJEJU_1461"/>
<keyword evidence="3" id="KW-1185">Reference proteome</keyword>
<dbReference type="RefSeq" id="WP_095070756.1">
    <property type="nucleotide sequence ID" value="NZ_LT899436.1"/>
</dbReference>
<proteinExistence type="predicted"/>
<keyword evidence="1" id="KW-1133">Transmembrane helix</keyword>
<reference evidence="2 3" key="1">
    <citation type="submission" date="2017-07" db="EMBL/GenBank/DDBJ databases">
        <authorList>
            <person name="Sun Z.S."/>
            <person name="Albrecht U."/>
            <person name="Echele G."/>
            <person name="Lee C.C."/>
        </authorList>
    </citation>
    <scope>NUCLEOTIDE SEQUENCE [LARGE SCALE GENOMIC DNA]</scope>
    <source>
        <strain evidence="3">type strain: KCTC 22618</strain>
    </source>
</reference>
<evidence type="ECO:0000256" key="1">
    <source>
        <dbReference type="SAM" id="Phobius"/>
    </source>
</evidence>
<accession>A0A238U7X6</accession>
<sequence>MKNIGSAMAIFGILAIVLGFLNRVPKLLIWIYNWGETTAWIIKIALVVVGGALYLFSNGEEEEEEQEVSEQ</sequence>
<protein>
    <submittedName>
        <fullName evidence="2">Uncharacterized protein</fullName>
    </submittedName>
</protein>
<name>A0A238U7X6_9FLAO</name>
<evidence type="ECO:0000313" key="2">
    <source>
        <dbReference type="EMBL" id="SNR15192.1"/>
    </source>
</evidence>
<keyword evidence="1" id="KW-0812">Transmembrane</keyword>
<organism evidence="2 3">
    <name type="scientific">Tenacibaculum jejuense</name>
    <dbReference type="NCBI Taxonomy" id="584609"/>
    <lineage>
        <taxon>Bacteria</taxon>
        <taxon>Pseudomonadati</taxon>
        <taxon>Bacteroidota</taxon>
        <taxon>Flavobacteriia</taxon>
        <taxon>Flavobacteriales</taxon>
        <taxon>Flavobacteriaceae</taxon>
        <taxon>Tenacibaculum</taxon>
    </lineage>
</organism>
<evidence type="ECO:0000313" key="3">
    <source>
        <dbReference type="Proteomes" id="UP000215214"/>
    </source>
</evidence>
<dbReference type="OrthoDB" id="332088at2"/>
<feature type="transmembrane region" description="Helical" evidence="1">
    <location>
        <begin position="7"/>
        <end position="32"/>
    </location>
</feature>
<feature type="transmembrane region" description="Helical" evidence="1">
    <location>
        <begin position="38"/>
        <end position="56"/>
    </location>
</feature>
<gene>
    <name evidence="2" type="ORF">TJEJU_1461</name>
</gene>
<dbReference type="AlphaFoldDB" id="A0A238U7X6"/>